<evidence type="ECO:0000313" key="3">
    <source>
        <dbReference type="Proteomes" id="UP000676325"/>
    </source>
</evidence>
<comment type="caution">
    <text evidence="2">The sequence shown here is derived from an EMBL/GenBank/DDBJ whole genome shotgun (WGS) entry which is preliminary data.</text>
</comment>
<dbReference type="EMBL" id="JAGSOH010000096">
    <property type="protein sequence ID" value="MBR7829709.1"/>
    <property type="molecule type" value="Genomic_DNA"/>
</dbReference>
<keyword evidence="3" id="KW-1185">Reference proteome</keyword>
<name>A0A941IJQ0_9ACTN</name>
<accession>A0A941IJQ0</accession>
<dbReference type="Proteomes" id="UP000676325">
    <property type="component" value="Unassembled WGS sequence"/>
</dbReference>
<gene>
    <name evidence="2" type="ORF">KDK95_25610</name>
</gene>
<proteinExistence type="predicted"/>
<dbReference type="AlphaFoldDB" id="A0A941IJQ0"/>
<keyword evidence="1" id="KW-0472">Membrane</keyword>
<keyword evidence="1" id="KW-0812">Transmembrane</keyword>
<sequence>MTILLGLAGLAAHASSSTPVLPHGARYVVAAAVIALVLSSLSAVLPALPQVILVANVQDVQKAVRDLARQPARIATTRILQTRLRQVEDERRVNRHKAWGLAAAIALQSVAVALVAVATVWTVIVG</sequence>
<dbReference type="RefSeq" id="WP_212520842.1">
    <property type="nucleotide sequence ID" value="NZ_JAGSOH010000096.1"/>
</dbReference>
<reference evidence="2" key="1">
    <citation type="submission" date="2021-04" db="EMBL/GenBank/DDBJ databases">
        <title>Genome based classification of Actinospica acidithermotolerans sp. nov., an actinobacterium isolated from an Indonesian hot spring.</title>
        <authorList>
            <person name="Kusuma A.B."/>
            <person name="Putra K.E."/>
            <person name="Nafisah S."/>
            <person name="Loh J."/>
            <person name="Nouioui I."/>
            <person name="Goodfellow M."/>
        </authorList>
    </citation>
    <scope>NUCLEOTIDE SEQUENCE</scope>
    <source>
        <strain evidence="2">MGRD01-02</strain>
    </source>
</reference>
<evidence type="ECO:0000313" key="2">
    <source>
        <dbReference type="EMBL" id="MBR7829709.1"/>
    </source>
</evidence>
<organism evidence="2 3">
    <name type="scientific">Actinospica acidithermotolerans</name>
    <dbReference type="NCBI Taxonomy" id="2828514"/>
    <lineage>
        <taxon>Bacteria</taxon>
        <taxon>Bacillati</taxon>
        <taxon>Actinomycetota</taxon>
        <taxon>Actinomycetes</taxon>
        <taxon>Catenulisporales</taxon>
        <taxon>Actinospicaceae</taxon>
        <taxon>Actinospica</taxon>
    </lineage>
</organism>
<feature type="transmembrane region" description="Helical" evidence="1">
    <location>
        <begin position="101"/>
        <end position="124"/>
    </location>
</feature>
<protein>
    <submittedName>
        <fullName evidence="2">Uncharacterized protein</fullName>
    </submittedName>
</protein>
<keyword evidence="1" id="KW-1133">Transmembrane helix</keyword>
<evidence type="ECO:0000256" key="1">
    <source>
        <dbReference type="SAM" id="Phobius"/>
    </source>
</evidence>
<feature type="transmembrane region" description="Helical" evidence="1">
    <location>
        <begin position="27"/>
        <end position="48"/>
    </location>
</feature>